<gene>
    <name evidence="2" type="ORF">CSUI_002584</name>
</gene>
<feature type="compositionally biased region" description="Basic and acidic residues" evidence="1">
    <location>
        <begin position="387"/>
        <end position="396"/>
    </location>
</feature>
<dbReference type="Pfam" id="PF09174">
    <property type="entry name" value="Maf1"/>
    <property type="match status" value="1"/>
</dbReference>
<dbReference type="Gene3D" id="3.40.1000.50">
    <property type="entry name" value="Repressor of RNA polymerase III transcription Maf1"/>
    <property type="match status" value="1"/>
</dbReference>
<name>A0A2C6L5Y7_9APIC</name>
<feature type="compositionally biased region" description="Acidic residues" evidence="1">
    <location>
        <begin position="199"/>
        <end position="209"/>
    </location>
</feature>
<feature type="compositionally biased region" description="Acidic residues" evidence="1">
    <location>
        <begin position="508"/>
        <end position="523"/>
    </location>
</feature>
<dbReference type="InterPro" id="IPR038564">
    <property type="entry name" value="Maf1_sf"/>
</dbReference>
<evidence type="ECO:0000313" key="2">
    <source>
        <dbReference type="EMBL" id="PHJ23569.1"/>
    </source>
</evidence>
<dbReference type="RefSeq" id="XP_067925244.1">
    <property type="nucleotide sequence ID" value="XM_068062784.1"/>
</dbReference>
<sequence length="535" mass="58400">MRFLDAPDLTRLSALLQHLDVGDRVIRGRLELLSTSAKSSTDRRLLREIEKEMSSSPLFLASSPPPILLSSPPSTSRSQASWNTTASEYQADEKGEGKASENSDDSATSGRKRGRNSLDGVSRLLLPPRARSRSRTGKGRVGRSGRRKSRLSTPSRGTEDDPSSTSNSDSSEKVHSGRRSEERAGPGRKCRRGRKDDSVSEGDTDDGPPEADKKEETSDGRLNPGVLVCGEREQLGEKDRQDVLVNLIGTLNQCFPDYEFCSALTPAMFEQAAQLQEVEAEINQRLCVVERVVPGFLQQLWCAIKASIRLDHADIYRHRVGSSDDPAPMVPYDPTLSSVFRGPHRRQGTFALPAVGNRHLKPPQWGQDNDGWRLDNREEAVAAAECTNERGREKEQNGSIPGCRGNVSRQSGGMSGAGFPRRDSGAICLTTECGGGWSQASISLFSVFFFFHDRKEEKLLFFSCSCTCKAAGGGGEEETEGLEEDDMGDIYVTRAAFGVDDCAGTHADEEEVCDDEDDPDTFSDLELPSPACANA</sequence>
<accession>A0A2C6L5Y7</accession>
<dbReference type="GO" id="GO:0000994">
    <property type="term" value="F:RNA polymerase III core binding"/>
    <property type="evidence" value="ECO:0007669"/>
    <property type="project" value="TreeGrafter"/>
</dbReference>
<dbReference type="InterPro" id="IPR015257">
    <property type="entry name" value="Maf1"/>
</dbReference>
<dbReference type="OrthoDB" id="277029at2759"/>
<feature type="compositionally biased region" description="Low complexity" evidence="1">
    <location>
        <begin position="57"/>
        <end position="78"/>
    </location>
</feature>
<feature type="region of interest" description="Disordered" evidence="1">
    <location>
        <begin position="384"/>
        <end position="418"/>
    </location>
</feature>
<feature type="compositionally biased region" description="Polar residues" evidence="1">
    <location>
        <begin position="79"/>
        <end position="88"/>
    </location>
</feature>
<keyword evidence="3" id="KW-1185">Reference proteome</keyword>
<organism evidence="2 3">
    <name type="scientific">Cystoisospora suis</name>
    <dbReference type="NCBI Taxonomy" id="483139"/>
    <lineage>
        <taxon>Eukaryota</taxon>
        <taxon>Sar</taxon>
        <taxon>Alveolata</taxon>
        <taxon>Apicomplexa</taxon>
        <taxon>Conoidasida</taxon>
        <taxon>Coccidia</taxon>
        <taxon>Eucoccidiorida</taxon>
        <taxon>Eimeriorina</taxon>
        <taxon>Sarcocystidae</taxon>
        <taxon>Cystoisospora</taxon>
    </lineage>
</organism>
<dbReference type="PANTHER" id="PTHR22504:SF0">
    <property type="entry name" value="REPRESSOR OF RNA POLYMERASE III TRANSCRIPTION MAF1 HOMOLOG"/>
    <property type="match status" value="1"/>
</dbReference>
<feature type="region of interest" description="Disordered" evidence="1">
    <location>
        <begin position="57"/>
        <end position="225"/>
    </location>
</feature>
<dbReference type="Proteomes" id="UP000221165">
    <property type="component" value="Unassembled WGS sequence"/>
</dbReference>
<dbReference type="GO" id="GO:0005634">
    <property type="term" value="C:nucleus"/>
    <property type="evidence" value="ECO:0007669"/>
    <property type="project" value="TreeGrafter"/>
</dbReference>
<feature type="compositionally biased region" description="Basic and acidic residues" evidence="1">
    <location>
        <begin position="210"/>
        <end position="219"/>
    </location>
</feature>
<feature type="compositionally biased region" description="Basic and acidic residues" evidence="1">
    <location>
        <begin position="91"/>
        <end position="101"/>
    </location>
</feature>
<proteinExistence type="predicted"/>
<reference evidence="2 3" key="1">
    <citation type="journal article" date="2017" name="Int. J. Parasitol.">
        <title>The genome of the protozoan parasite Cystoisospora suis and a reverse vaccinology approach to identify vaccine candidates.</title>
        <authorList>
            <person name="Palmieri N."/>
            <person name="Shrestha A."/>
            <person name="Ruttkowski B."/>
            <person name="Beck T."/>
            <person name="Vogl C."/>
            <person name="Tomley F."/>
            <person name="Blake D.P."/>
            <person name="Joachim A."/>
        </authorList>
    </citation>
    <scope>NUCLEOTIDE SEQUENCE [LARGE SCALE GENOMIC DNA]</scope>
    <source>
        <strain evidence="2 3">Wien I</strain>
    </source>
</reference>
<evidence type="ECO:0000256" key="1">
    <source>
        <dbReference type="SAM" id="MobiDB-lite"/>
    </source>
</evidence>
<feature type="compositionally biased region" description="Basic residues" evidence="1">
    <location>
        <begin position="130"/>
        <end position="150"/>
    </location>
</feature>
<protein>
    <submittedName>
        <fullName evidence="2">Maf1 regulator</fullName>
    </submittedName>
</protein>
<dbReference type="GO" id="GO:0016480">
    <property type="term" value="P:negative regulation of transcription by RNA polymerase III"/>
    <property type="evidence" value="ECO:0007669"/>
    <property type="project" value="InterPro"/>
</dbReference>
<comment type="caution">
    <text evidence="2">The sequence shown here is derived from an EMBL/GenBank/DDBJ whole genome shotgun (WGS) entry which is preliminary data.</text>
</comment>
<dbReference type="EMBL" id="MIGC01001077">
    <property type="protein sequence ID" value="PHJ23569.1"/>
    <property type="molecule type" value="Genomic_DNA"/>
</dbReference>
<feature type="region of interest" description="Disordered" evidence="1">
    <location>
        <begin position="508"/>
        <end position="535"/>
    </location>
</feature>
<dbReference type="GeneID" id="94425995"/>
<dbReference type="AlphaFoldDB" id="A0A2C6L5Y7"/>
<dbReference type="PANTHER" id="PTHR22504">
    <property type="entry name" value="REPRESSOR OF RNA POLYMERASE III TRANSCRIPTION MAF1"/>
    <property type="match status" value="1"/>
</dbReference>
<dbReference type="VEuPathDB" id="ToxoDB:CSUI_002584"/>
<evidence type="ECO:0000313" key="3">
    <source>
        <dbReference type="Proteomes" id="UP000221165"/>
    </source>
</evidence>
<feature type="compositionally biased region" description="Basic and acidic residues" evidence="1">
    <location>
        <begin position="170"/>
        <end position="185"/>
    </location>
</feature>